<dbReference type="InterPro" id="IPR027385">
    <property type="entry name" value="Beta-barrel_OMP"/>
</dbReference>
<keyword evidence="1 2" id="KW-0732">Signal</keyword>
<evidence type="ECO:0000313" key="4">
    <source>
        <dbReference type="EMBL" id="CAA6820708.1"/>
    </source>
</evidence>
<feature type="signal peptide" evidence="2">
    <location>
        <begin position="1"/>
        <end position="17"/>
    </location>
</feature>
<gene>
    <name evidence="4" type="ORF">HELGO_WM687</name>
</gene>
<dbReference type="Gene3D" id="2.40.160.20">
    <property type="match status" value="1"/>
</dbReference>
<evidence type="ECO:0000259" key="3">
    <source>
        <dbReference type="Pfam" id="PF13505"/>
    </source>
</evidence>
<evidence type="ECO:0000256" key="2">
    <source>
        <dbReference type="SAM" id="SignalP"/>
    </source>
</evidence>
<organism evidence="4">
    <name type="scientific">uncultured Sulfurovum sp</name>
    <dbReference type="NCBI Taxonomy" id="269237"/>
    <lineage>
        <taxon>Bacteria</taxon>
        <taxon>Pseudomonadati</taxon>
        <taxon>Campylobacterota</taxon>
        <taxon>Epsilonproteobacteria</taxon>
        <taxon>Campylobacterales</taxon>
        <taxon>Sulfurovaceae</taxon>
        <taxon>Sulfurovum</taxon>
        <taxon>environmental samples</taxon>
    </lineage>
</organism>
<dbReference type="SUPFAM" id="SSF56935">
    <property type="entry name" value="Porins"/>
    <property type="match status" value="1"/>
</dbReference>
<dbReference type="AlphaFoldDB" id="A0A6S6TX28"/>
<feature type="chain" id="PRO_5027739827" description="Outer membrane protein beta-barrel domain-containing protein" evidence="2">
    <location>
        <begin position="18"/>
        <end position="168"/>
    </location>
</feature>
<dbReference type="EMBL" id="CACVAS010000107">
    <property type="protein sequence ID" value="CAA6820708.1"/>
    <property type="molecule type" value="Genomic_DNA"/>
</dbReference>
<protein>
    <recommendedName>
        <fullName evidence="3">Outer membrane protein beta-barrel domain-containing protein</fullName>
    </recommendedName>
</protein>
<feature type="domain" description="Outer membrane protein beta-barrel" evidence="3">
    <location>
        <begin position="29"/>
        <end position="163"/>
    </location>
</feature>
<accession>A0A6S6TX28</accession>
<name>A0A6S6TX28_9BACT</name>
<dbReference type="Pfam" id="PF13505">
    <property type="entry name" value="OMP_b-brl"/>
    <property type="match status" value="1"/>
</dbReference>
<sequence length="168" mass="18412">MKKLFLSLIFISSIVMADSFGQLGIGYAKGNNSDNYVTAFGSIKVLSNIGARLEYSKNISEHSSFSKEDISRYGLFATYTLPLVSGLSLTPKVGLVKTDGAFKITDTVKEITDSSTDFTFGLEVNYQLNESISAFVGYTDYGDELDIKDIDTSKLDTANYLFGIKIDL</sequence>
<reference evidence="4" key="1">
    <citation type="submission" date="2020-01" db="EMBL/GenBank/DDBJ databases">
        <authorList>
            <person name="Meier V. D."/>
            <person name="Meier V D."/>
        </authorList>
    </citation>
    <scope>NUCLEOTIDE SEQUENCE</scope>
    <source>
        <strain evidence="4">HLG_WM_MAG_01</strain>
    </source>
</reference>
<proteinExistence type="predicted"/>
<evidence type="ECO:0000256" key="1">
    <source>
        <dbReference type="ARBA" id="ARBA00022729"/>
    </source>
</evidence>